<dbReference type="InterPro" id="IPR050109">
    <property type="entry name" value="HTH-type_TetR-like_transc_reg"/>
</dbReference>
<proteinExistence type="predicted"/>
<name>M1NNB1_9CORY</name>
<evidence type="ECO:0000256" key="3">
    <source>
        <dbReference type="ARBA" id="ARBA00023163"/>
    </source>
</evidence>
<dbReference type="eggNOG" id="COG1309">
    <property type="taxonomic scope" value="Bacteria"/>
</dbReference>
<dbReference type="Pfam" id="PF00440">
    <property type="entry name" value="TetR_N"/>
    <property type="match status" value="1"/>
</dbReference>
<evidence type="ECO:0000259" key="6">
    <source>
        <dbReference type="PROSITE" id="PS50977"/>
    </source>
</evidence>
<dbReference type="PATRIC" id="fig|1121362.3.peg.1863"/>
<dbReference type="HOGENOM" id="CLU_069543_2_2_11"/>
<keyword evidence="8" id="KW-1185">Reference proteome</keyword>
<dbReference type="EMBL" id="CP003697">
    <property type="protein sequence ID" value="AGF72848.1"/>
    <property type="molecule type" value="Genomic_DNA"/>
</dbReference>
<dbReference type="RefSeq" id="WP_015401267.1">
    <property type="nucleotide sequence ID" value="NC_020302.1"/>
</dbReference>
<dbReference type="OrthoDB" id="3819648at2"/>
<dbReference type="InterPro" id="IPR036271">
    <property type="entry name" value="Tet_transcr_reg_TetR-rel_C_sf"/>
</dbReference>
<dbReference type="KEGG" id="chn:A605_09230"/>
<dbReference type="GO" id="GO:0045892">
    <property type="term" value="P:negative regulation of DNA-templated transcription"/>
    <property type="evidence" value="ECO:0007669"/>
    <property type="project" value="InterPro"/>
</dbReference>
<evidence type="ECO:0000313" key="7">
    <source>
        <dbReference type="EMBL" id="AGF72848.1"/>
    </source>
</evidence>
<dbReference type="SUPFAM" id="SSF48498">
    <property type="entry name" value="Tetracyclin repressor-like, C-terminal domain"/>
    <property type="match status" value="1"/>
</dbReference>
<protein>
    <submittedName>
        <fullName evidence="7">TetR-family transcription regulator</fullName>
    </submittedName>
</protein>
<dbReference type="PROSITE" id="PS50977">
    <property type="entry name" value="HTH_TETR_2"/>
    <property type="match status" value="1"/>
</dbReference>
<sequence length="193" mass="20354">MQLSRDSIIAAALEILDSFGLADMTMRRVASQLGVAPGALYWHVANKQELIAAIAERIITPTLPPDPGLDTPAGLCTRLREALLSRRDGAELVGAALSQPDSATRADVEKQLALTLTPYRLDADDERVGAATLLHLVLGSTTLEQARRQLAEATAAGDGQPPETTSTTETADADFRRGIELCLAGLAGVGEAR</sequence>
<dbReference type="AlphaFoldDB" id="M1NNB1"/>
<evidence type="ECO:0000256" key="1">
    <source>
        <dbReference type="ARBA" id="ARBA00023015"/>
    </source>
</evidence>
<feature type="DNA-binding region" description="H-T-H motif" evidence="4">
    <location>
        <begin position="25"/>
        <end position="44"/>
    </location>
</feature>
<dbReference type="InterPro" id="IPR001647">
    <property type="entry name" value="HTH_TetR"/>
</dbReference>
<keyword evidence="2 4" id="KW-0238">DNA-binding</keyword>
<dbReference type="GO" id="GO:0000976">
    <property type="term" value="F:transcription cis-regulatory region binding"/>
    <property type="evidence" value="ECO:0007669"/>
    <property type="project" value="TreeGrafter"/>
</dbReference>
<dbReference type="InterPro" id="IPR009057">
    <property type="entry name" value="Homeodomain-like_sf"/>
</dbReference>
<feature type="region of interest" description="Disordered" evidence="5">
    <location>
        <begin position="151"/>
        <end position="172"/>
    </location>
</feature>
<accession>M1NNB1</accession>
<keyword evidence="3" id="KW-0804">Transcription</keyword>
<dbReference type="PRINTS" id="PR00400">
    <property type="entry name" value="TETREPRESSOR"/>
</dbReference>
<evidence type="ECO:0000313" key="8">
    <source>
        <dbReference type="Proteomes" id="UP000011723"/>
    </source>
</evidence>
<dbReference type="GO" id="GO:0046677">
    <property type="term" value="P:response to antibiotic"/>
    <property type="evidence" value="ECO:0007669"/>
    <property type="project" value="InterPro"/>
</dbReference>
<organism evidence="7 8">
    <name type="scientific">Corynebacterium halotolerans YIM 70093 = DSM 44683</name>
    <dbReference type="NCBI Taxonomy" id="1121362"/>
    <lineage>
        <taxon>Bacteria</taxon>
        <taxon>Bacillati</taxon>
        <taxon>Actinomycetota</taxon>
        <taxon>Actinomycetes</taxon>
        <taxon>Mycobacteriales</taxon>
        <taxon>Corynebacteriaceae</taxon>
        <taxon>Corynebacterium</taxon>
    </lineage>
</organism>
<evidence type="ECO:0000256" key="2">
    <source>
        <dbReference type="ARBA" id="ARBA00023125"/>
    </source>
</evidence>
<evidence type="ECO:0000256" key="4">
    <source>
        <dbReference type="PROSITE-ProRule" id="PRU00335"/>
    </source>
</evidence>
<evidence type="ECO:0000256" key="5">
    <source>
        <dbReference type="SAM" id="MobiDB-lite"/>
    </source>
</evidence>
<feature type="compositionally biased region" description="Low complexity" evidence="5">
    <location>
        <begin position="161"/>
        <end position="170"/>
    </location>
</feature>
<dbReference type="InterPro" id="IPR023772">
    <property type="entry name" value="DNA-bd_HTH_TetR-type_CS"/>
</dbReference>
<dbReference type="PRINTS" id="PR00455">
    <property type="entry name" value="HTHTETR"/>
</dbReference>
<gene>
    <name evidence="7" type="ORF">A605_09230</name>
</gene>
<dbReference type="PROSITE" id="PS01081">
    <property type="entry name" value="HTH_TETR_1"/>
    <property type="match status" value="1"/>
</dbReference>
<dbReference type="GO" id="GO:0003700">
    <property type="term" value="F:DNA-binding transcription factor activity"/>
    <property type="evidence" value="ECO:0007669"/>
    <property type="project" value="TreeGrafter"/>
</dbReference>
<dbReference type="Proteomes" id="UP000011723">
    <property type="component" value="Chromosome"/>
</dbReference>
<dbReference type="PANTHER" id="PTHR30055:SF151">
    <property type="entry name" value="TRANSCRIPTIONAL REGULATORY PROTEIN"/>
    <property type="match status" value="1"/>
</dbReference>
<dbReference type="Gene3D" id="1.10.357.10">
    <property type="entry name" value="Tetracycline Repressor, domain 2"/>
    <property type="match status" value="1"/>
</dbReference>
<dbReference type="InterPro" id="IPR003012">
    <property type="entry name" value="Tet_transcr_reg_TetR"/>
</dbReference>
<feature type="domain" description="HTH tetR-type" evidence="6">
    <location>
        <begin position="2"/>
        <end position="62"/>
    </location>
</feature>
<reference evidence="7 8" key="1">
    <citation type="journal article" date="2012" name="Stand. Genomic Sci.">
        <title>Genome sequence of the halotolerant bacterium Corynebacterium halotolerans type strain YIM 70093(T) (= DSM 44683(T)).</title>
        <authorList>
            <person name="Ruckert C."/>
            <person name="Albersmeier A."/>
            <person name="Al-Dilaimi A."/>
            <person name="Niehaus K."/>
            <person name="Szczepanowski R."/>
            <person name="Kalinowski J."/>
        </authorList>
    </citation>
    <scope>NUCLEOTIDE SEQUENCE [LARGE SCALE GENOMIC DNA]</scope>
    <source>
        <strain evidence="7">YIM 70093</strain>
    </source>
</reference>
<dbReference type="Gene3D" id="1.10.10.60">
    <property type="entry name" value="Homeodomain-like"/>
    <property type="match status" value="1"/>
</dbReference>
<keyword evidence="1" id="KW-0805">Transcription regulation</keyword>
<dbReference type="PANTHER" id="PTHR30055">
    <property type="entry name" value="HTH-TYPE TRANSCRIPTIONAL REGULATOR RUTR"/>
    <property type="match status" value="1"/>
</dbReference>
<dbReference type="SUPFAM" id="SSF46689">
    <property type="entry name" value="Homeodomain-like"/>
    <property type="match status" value="1"/>
</dbReference>
<dbReference type="STRING" id="1121362.A605_09230"/>